<dbReference type="HOGENOM" id="CLU_193573_0_0_7"/>
<reference evidence="1 2" key="1">
    <citation type="journal article" date="2014" name="Nature">
        <title>An environmental bacterial taxon with a large and distinct metabolic repertoire.</title>
        <authorList>
            <person name="Wilson M.C."/>
            <person name="Mori T."/>
            <person name="Ruckert C."/>
            <person name="Uria A.R."/>
            <person name="Helf M.J."/>
            <person name="Takada K."/>
            <person name="Gernert C."/>
            <person name="Steffens U.A."/>
            <person name="Heycke N."/>
            <person name="Schmitt S."/>
            <person name="Rinke C."/>
            <person name="Helfrich E.J."/>
            <person name="Brachmann A.O."/>
            <person name="Gurgui C."/>
            <person name="Wakimoto T."/>
            <person name="Kracht M."/>
            <person name="Crusemann M."/>
            <person name="Hentschel U."/>
            <person name="Abe I."/>
            <person name="Matsunaga S."/>
            <person name="Kalinowski J."/>
            <person name="Takeyama H."/>
            <person name="Piel J."/>
        </authorList>
    </citation>
    <scope>NUCLEOTIDE SEQUENCE [LARGE SCALE GENOMIC DNA]</scope>
    <source>
        <strain evidence="2">TSY1</strain>
    </source>
</reference>
<organism evidence="1 2">
    <name type="scientific">Entotheonella factor</name>
    <dbReference type="NCBI Taxonomy" id="1429438"/>
    <lineage>
        <taxon>Bacteria</taxon>
        <taxon>Pseudomonadati</taxon>
        <taxon>Nitrospinota/Tectimicrobiota group</taxon>
        <taxon>Candidatus Tectimicrobiota</taxon>
        <taxon>Candidatus Entotheonellia</taxon>
        <taxon>Candidatus Entotheonellales</taxon>
        <taxon>Candidatus Entotheonellaceae</taxon>
        <taxon>Candidatus Entotheonella</taxon>
    </lineage>
</organism>
<dbReference type="Proteomes" id="UP000019141">
    <property type="component" value="Unassembled WGS sequence"/>
</dbReference>
<sequence>MATGPEALQIDIIAQRLATVEKEVAQLKKFVYPSVADESTPWYLKHAGKFENDPDFDEIVQLGREIRESDRLE</sequence>
<evidence type="ECO:0000313" key="1">
    <source>
        <dbReference type="EMBL" id="ETW95253.1"/>
    </source>
</evidence>
<proteinExistence type="predicted"/>
<protein>
    <submittedName>
        <fullName evidence="1">Uncharacterized protein</fullName>
    </submittedName>
</protein>
<dbReference type="AlphaFoldDB" id="W4LAZ7"/>
<name>W4LAZ7_ENTF1</name>
<accession>W4LAZ7</accession>
<dbReference type="EMBL" id="AZHW01000938">
    <property type="protein sequence ID" value="ETW95253.1"/>
    <property type="molecule type" value="Genomic_DNA"/>
</dbReference>
<gene>
    <name evidence="1" type="ORF">ETSY1_31360</name>
</gene>
<keyword evidence="2" id="KW-1185">Reference proteome</keyword>
<comment type="caution">
    <text evidence="1">The sequence shown here is derived from an EMBL/GenBank/DDBJ whole genome shotgun (WGS) entry which is preliminary data.</text>
</comment>
<evidence type="ECO:0000313" key="2">
    <source>
        <dbReference type="Proteomes" id="UP000019141"/>
    </source>
</evidence>